<dbReference type="STRING" id="54.SAMN02745121_08149"/>
<dbReference type="InterPro" id="IPR003594">
    <property type="entry name" value="HATPase_dom"/>
</dbReference>
<feature type="domain" description="Response regulatory" evidence="6">
    <location>
        <begin position="392"/>
        <end position="509"/>
    </location>
</feature>
<dbReference type="InterPro" id="IPR001610">
    <property type="entry name" value="PAC"/>
</dbReference>
<protein>
    <recommendedName>
        <fullName evidence="2">histidine kinase</fullName>
        <ecNumber evidence="2">2.7.13.3</ecNumber>
    </recommendedName>
</protein>
<sequence length="515" mass="56562">MDDPSSMDQLEQLEASRARLAAIVDNSHDAIVSKTLDGTITSWNAAAERIFGYTAAEAIGRPVTLIIPEDRIEEEKMVLSKIRAGQLVDHFETVRRRKDGQLVAISLTISPIKDRTGRIIGASKIARDITENARAERERAQLFLDLQRANRAKDEFLAMLGHELRNPLNVITVALDVLEQEPSESARARAIIAQQATHLKHLVDDLLEVGRVVAGKIRLDLQTVDLGELTREHVASLRTAGKFVHHTVTCDTRFALVQADPQRVRQILDNLIGNALKFTPVDGTIAIHVDASDDVVSLEITDSGIGMSPELLRTAFDLFVQGHRDAHRAEGGLGLGLTLVRQLVELHHGSVEAFSQGEHQGTRLLVRLPRYTASAEARPAPKLARTKVPPQRIVVVEDNKDGREMLRKLLELSGHEVEEAADGPTGVERILQFAPRIALIDIGLPGFDGHEVARRVRARQSSERPPILVALTGYGLEADREATFAAGFDHHLTKPVGLKDLAKVFHAHAHDLDGG</sequence>
<evidence type="ECO:0000256" key="2">
    <source>
        <dbReference type="ARBA" id="ARBA00012438"/>
    </source>
</evidence>
<dbReference type="PRINTS" id="PR00344">
    <property type="entry name" value="BCTRLSENSOR"/>
</dbReference>
<evidence type="ECO:0000313" key="9">
    <source>
        <dbReference type="EMBL" id="SFF32277.1"/>
    </source>
</evidence>
<dbReference type="NCBIfam" id="TIGR00229">
    <property type="entry name" value="sensory_box"/>
    <property type="match status" value="1"/>
</dbReference>
<dbReference type="InterPro" id="IPR000014">
    <property type="entry name" value="PAS"/>
</dbReference>
<evidence type="ECO:0000256" key="1">
    <source>
        <dbReference type="ARBA" id="ARBA00000085"/>
    </source>
</evidence>
<dbReference type="AlphaFoldDB" id="A0A1I2HU60"/>
<dbReference type="GO" id="GO:0000155">
    <property type="term" value="F:phosphorelay sensor kinase activity"/>
    <property type="evidence" value="ECO:0007669"/>
    <property type="project" value="InterPro"/>
</dbReference>
<dbReference type="Pfam" id="PF02518">
    <property type="entry name" value="HATPase_c"/>
    <property type="match status" value="1"/>
</dbReference>
<dbReference type="CDD" id="cd00082">
    <property type="entry name" value="HisKA"/>
    <property type="match status" value="1"/>
</dbReference>
<dbReference type="Gene3D" id="1.10.287.130">
    <property type="match status" value="1"/>
</dbReference>
<dbReference type="SMART" id="SM00387">
    <property type="entry name" value="HATPase_c"/>
    <property type="match status" value="1"/>
</dbReference>
<feature type="domain" description="Histidine kinase" evidence="5">
    <location>
        <begin position="159"/>
        <end position="372"/>
    </location>
</feature>
<reference evidence="10" key="1">
    <citation type="submission" date="2016-10" db="EMBL/GenBank/DDBJ databases">
        <authorList>
            <person name="Varghese N."/>
            <person name="Submissions S."/>
        </authorList>
    </citation>
    <scope>NUCLEOTIDE SEQUENCE [LARGE SCALE GENOMIC DNA]</scope>
    <source>
        <strain evidence="10">ATCC 25963</strain>
    </source>
</reference>
<evidence type="ECO:0000259" key="7">
    <source>
        <dbReference type="PROSITE" id="PS50112"/>
    </source>
</evidence>
<evidence type="ECO:0000256" key="3">
    <source>
        <dbReference type="ARBA" id="ARBA00022553"/>
    </source>
</evidence>
<dbReference type="InterPro" id="IPR035965">
    <property type="entry name" value="PAS-like_dom_sf"/>
</dbReference>
<feature type="modified residue" description="4-aspartylphosphate" evidence="4">
    <location>
        <position position="441"/>
    </location>
</feature>
<dbReference type="InterPro" id="IPR011006">
    <property type="entry name" value="CheY-like_superfamily"/>
</dbReference>
<dbReference type="InterPro" id="IPR005467">
    <property type="entry name" value="His_kinase_dom"/>
</dbReference>
<dbReference type="SUPFAM" id="SSF55785">
    <property type="entry name" value="PYP-like sensor domain (PAS domain)"/>
    <property type="match status" value="1"/>
</dbReference>
<dbReference type="SMART" id="SM00091">
    <property type="entry name" value="PAS"/>
    <property type="match status" value="1"/>
</dbReference>
<dbReference type="Gene3D" id="3.30.565.10">
    <property type="entry name" value="Histidine kinase-like ATPase, C-terminal domain"/>
    <property type="match status" value="1"/>
</dbReference>
<dbReference type="PANTHER" id="PTHR43547">
    <property type="entry name" value="TWO-COMPONENT HISTIDINE KINASE"/>
    <property type="match status" value="1"/>
</dbReference>
<organism evidence="9 10">
    <name type="scientific">Nannocystis exedens</name>
    <dbReference type="NCBI Taxonomy" id="54"/>
    <lineage>
        <taxon>Bacteria</taxon>
        <taxon>Pseudomonadati</taxon>
        <taxon>Myxococcota</taxon>
        <taxon>Polyangia</taxon>
        <taxon>Nannocystales</taxon>
        <taxon>Nannocystaceae</taxon>
        <taxon>Nannocystis</taxon>
    </lineage>
</organism>
<dbReference type="Pfam" id="PF00072">
    <property type="entry name" value="Response_reg"/>
    <property type="match status" value="1"/>
</dbReference>
<dbReference type="InterPro" id="IPR004358">
    <property type="entry name" value="Sig_transdc_His_kin-like_C"/>
</dbReference>
<evidence type="ECO:0000313" key="10">
    <source>
        <dbReference type="Proteomes" id="UP000199400"/>
    </source>
</evidence>
<dbReference type="InterPro" id="IPR036097">
    <property type="entry name" value="HisK_dim/P_sf"/>
</dbReference>
<dbReference type="PROSITE" id="PS50110">
    <property type="entry name" value="RESPONSE_REGULATORY"/>
    <property type="match status" value="1"/>
</dbReference>
<dbReference type="Gene3D" id="3.40.50.2300">
    <property type="match status" value="1"/>
</dbReference>
<dbReference type="CDD" id="cd00130">
    <property type="entry name" value="PAS"/>
    <property type="match status" value="1"/>
</dbReference>
<dbReference type="Proteomes" id="UP000199400">
    <property type="component" value="Unassembled WGS sequence"/>
</dbReference>
<dbReference type="InterPro" id="IPR003661">
    <property type="entry name" value="HisK_dim/P_dom"/>
</dbReference>
<dbReference type="InterPro" id="IPR013767">
    <property type="entry name" value="PAS_fold"/>
</dbReference>
<feature type="domain" description="PAC" evidence="8">
    <location>
        <begin position="89"/>
        <end position="141"/>
    </location>
</feature>
<dbReference type="SMART" id="SM00086">
    <property type="entry name" value="PAC"/>
    <property type="match status" value="1"/>
</dbReference>
<gene>
    <name evidence="9" type="ORF">SAMN02745121_08149</name>
</gene>
<dbReference type="GO" id="GO:0006355">
    <property type="term" value="P:regulation of DNA-templated transcription"/>
    <property type="evidence" value="ECO:0007669"/>
    <property type="project" value="InterPro"/>
</dbReference>
<dbReference type="EC" id="2.7.13.3" evidence="2"/>
<name>A0A1I2HU60_9BACT</name>
<comment type="catalytic activity">
    <reaction evidence="1">
        <text>ATP + protein L-histidine = ADP + protein N-phospho-L-histidine.</text>
        <dbReference type="EC" id="2.7.13.3"/>
    </reaction>
</comment>
<evidence type="ECO:0000259" key="5">
    <source>
        <dbReference type="PROSITE" id="PS50109"/>
    </source>
</evidence>
<feature type="domain" description="PAS" evidence="7">
    <location>
        <begin position="16"/>
        <end position="85"/>
    </location>
</feature>
<dbReference type="Gene3D" id="3.30.450.20">
    <property type="entry name" value="PAS domain"/>
    <property type="match status" value="1"/>
</dbReference>
<keyword evidence="3 4" id="KW-0597">Phosphoprotein</keyword>
<keyword evidence="10" id="KW-1185">Reference proteome</keyword>
<proteinExistence type="predicted"/>
<dbReference type="InterPro" id="IPR036890">
    <property type="entry name" value="HATPase_C_sf"/>
</dbReference>
<dbReference type="SMART" id="SM00388">
    <property type="entry name" value="HisKA"/>
    <property type="match status" value="1"/>
</dbReference>
<dbReference type="SUPFAM" id="SSF47384">
    <property type="entry name" value="Homodimeric domain of signal transducing histidine kinase"/>
    <property type="match status" value="1"/>
</dbReference>
<evidence type="ECO:0000259" key="8">
    <source>
        <dbReference type="PROSITE" id="PS50113"/>
    </source>
</evidence>
<dbReference type="SUPFAM" id="SSF55874">
    <property type="entry name" value="ATPase domain of HSP90 chaperone/DNA topoisomerase II/histidine kinase"/>
    <property type="match status" value="1"/>
</dbReference>
<dbReference type="PROSITE" id="PS50112">
    <property type="entry name" value="PAS"/>
    <property type="match status" value="1"/>
</dbReference>
<dbReference type="InterPro" id="IPR001789">
    <property type="entry name" value="Sig_transdc_resp-reg_receiver"/>
</dbReference>
<dbReference type="SMART" id="SM00448">
    <property type="entry name" value="REC"/>
    <property type="match status" value="1"/>
</dbReference>
<dbReference type="EMBL" id="FOMX01000046">
    <property type="protein sequence ID" value="SFF32277.1"/>
    <property type="molecule type" value="Genomic_DNA"/>
</dbReference>
<evidence type="ECO:0000256" key="4">
    <source>
        <dbReference type="PROSITE-ProRule" id="PRU00169"/>
    </source>
</evidence>
<dbReference type="Pfam" id="PF00989">
    <property type="entry name" value="PAS"/>
    <property type="match status" value="1"/>
</dbReference>
<dbReference type="PANTHER" id="PTHR43547:SF2">
    <property type="entry name" value="HYBRID SIGNAL TRANSDUCTION HISTIDINE KINASE C"/>
    <property type="match status" value="1"/>
</dbReference>
<evidence type="ECO:0000259" key="6">
    <source>
        <dbReference type="PROSITE" id="PS50110"/>
    </source>
</evidence>
<dbReference type="PROSITE" id="PS50109">
    <property type="entry name" value="HIS_KIN"/>
    <property type="match status" value="1"/>
</dbReference>
<dbReference type="Pfam" id="PF00512">
    <property type="entry name" value="HisKA"/>
    <property type="match status" value="1"/>
</dbReference>
<dbReference type="PROSITE" id="PS50113">
    <property type="entry name" value="PAC"/>
    <property type="match status" value="1"/>
</dbReference>
<dbReference type="CDD" id="cd00075">
    <property type="entry name" value="HATPase"/>
    <property type="match status" value="1"/>
</dbReference>
<accession>A0A1I2HU60</accession>
<dbReference type="InterPro" id="IPR000700">
    <property type="entry name" value="PAS-assoc_C"/>
</dbReference>
<dbReference type="SUPFAM" id="SSF52172">
    <property type="entry name" value="CheY-like"/>
    <property type="match status" value="1"/>
</dbReference>